<evidence type="ECO:0000256" key="4">
    <source>
        <dbReference type="ARBA" id="ARBA00022801"/>
    </source>
</evidence>
<keyword evidence="5 7" id="KW-1133">Transmembrane helix</keyword>
<dbReference type="Pfam" id="PF01694">
    <property type="entry name" value="Rhomboid"/>
    <property type="match status" value="1"/>
</dbReference>
<dbReference type="PANTHER" id="PTHR43731:SF14">
    <property type="entry name" value="PRESENILIN-ASSOCIATED RHOMBOID-LIKE PROTEIN, MITOCHONDRIAL"/>
    <property type="match status" value="1"/>
</dbReference>
<dbReference type="EMBL" id="BMYD01000001">
    <property type="protein sequence ID" value="GHA70949.1"/>
    <property type="molecule type" value="Genomic_DNA"/>
</dbReference>
<dbReference type="GO" id="GO:0016020">
    <property type="term" value="C:membrane"/>
    <property type="evidence" value="ECO:0007669"/>
    <property type="project" value="UniProtKB-SubCell"/>
</dbReference>
<reference evidence="9" key="2">
    <citation type="submission" date="2020-09" db="EMBL/GenBank/DDBJ databases">
        <authorList>
            <person name="Sun Q."/>
            <person name="Kim S."/>
        </authorList>
    </citation>
    <scope>NUCLEOTIDE SEQUENCE</scope>
    <source>
        <strain evidence="9">KCTC 23077</strain>
    </source>
</reference>
<feature type="domain" description="Peptidase S54 rhomboid" evidence="8">
    <location>
        <begin position="146"/>
        <end position="293"/>
    </location>
</feature>
<name>A0A918W6G2_9GAMM</name>
<comment type="caution">
    <text evidence="9">The sequence shown here is derived from an EMBL/GenBank/DDBJ whole genome shotgun (WGS) entry which is preliminary data.</text>
</comment>
<keyword evidence="6 7" id="KW-0472">Membrane</keyword>
<evidence type="ECO:0000256" key="2">
    <source>
        <dbReference type="ARBA" id="ARBA00009045"/>
    </source>
</evidence>
<keyword evidence="3 7" id="KW-0812">Transmembrane</keyword>
<evidence type="ECO:0000256" key="6">
    <source>
        <dbReference type="ARBA" id="ARBA00023136"/>
    </source>
</evidence>
<dbReference type="InterPro" id="IPR035952">
    <property type="entry name" value="Rhomboid-like_sf"/>
</dbReference>
<sequence length="480" mass="51712">MLILPLHRPLTRATFPFVTALLVLANLLVFFGPQRRDEAAMEAATRRYVESGLAAIETQAYERHLERGRVRDAQARWQALPEAAQPGAALAEAETDVGFRAELDRGALFDDAAVTARHRELRAAFAPYVDRVFTLRHLLRSNEVDPWRMLASAFLHADAAHLIGNLVFLVALGLLVEGALGPPRLLALYLLGALGASAASLAWRWGDPSGGLGASGAVAALMGAFCVVWGRRPVRFFYWLLVVFDYVRAPAIWLLPAWLGWEVLNLMMQPDAGIAFDAHAGGLVTGALVGLAFAATGQVRSAFIEDAASGDIADDRWTRAQALLGRMRLDEADALLTELAAEQPQRLDLRLARYRVASNGARAEVAERGWDALAVDARDAAGIASQLAVLRELDASGHGVPEPQRRALAARWIDSGALDAAEAALAGLQCEASEELAALWFRLALAHGPRDAGLPALRTVAERFVGSPQAAKAQFLLDNP</sequence>
<reference evidence="9" key="1">
    <citation type="journal article" date="2014" name="Int. J. Syst. Evol. Microbiol.">
        <title>Complete genome sequence of Corynebacterium casei LMG S-19264T (=DSM 44701T), isolated from a smear-ripened cheese.</title>
        <authorList>
            <consortium name="US DOE Joint Genome Institute (JGI-PGF)"/>
            <person name="Walter F."/>
            <person name="Albersmeier A."/>
            <person name="Kalinowski J."/>
            <person name="Ruckert C."/>
        </authorList>
    </citation>
    <scope>NUCLEOTIDE SEQUENCE</scope>
    <source>
        <strain evidence="9">KCTC 23077</strain>
    </source>
</reference>
<dbReference type="InterPro" id="IPR050925">
    <property type="entry name" value="Rhomboid_protease_S54"/>
</dbReference>
<feature type="transmembrane region" description="Helical" evidence="7">
    <location>
        <begin position="236"/>
        <end position="259"/>
    </location>
</feature>
<dbReference type="Gene3D" id="1.20.1540.10">
    <property type="entry name" value="Rhomboid-like"/>
    <property type="match status" value="1"/>
</dbReference>
<evidence type="ECO:0000313" key="9">
    <source>
        <dbReference type="EMBL" id="GHA70949.1"/>
    </source>
</evidence>
<dbReference type="GO" id="GO:0004252">
    <property type="term" value="F:serine-type endopeptidase activity"/>
    <property type="evidence" value="ECO:0007669"/>
    <property type="project" value="InterPro"/>
</dbReference>
<feature type="transmembrane region" description="Helical" evidence="7">
    <location>
        <begin position="210"/>
        <end position="230"/>
    </location>
</feature>
<dbReference type="InterPro" id="IPR022764">
    <property type="entry name" value="Peptidase_S54_rhomboid_dom"/>
</dbReference>
<evidence type="ECO:0000313" key="10">
    <source>
        <dbReference type="Proteomes" id="UP000646426"/>
    </source>
</evidence>
<comment type="subcellular location">
    <subcellularLocation>
        <location evidence="1">Membrane</location>
        <topology evidence="1">Multi-pass membrane protein</topology>
    </subcellularLocation>
</comment>
<protein>
    <recommendedName>
        <fullName evidence="8">Peptidase S54 rhomboid domain-containing protein</fullName>
    </recommendedName>
</protein>
<dbReference type="AlphaFoldDB" id="A0A918W6G2"/>
<evidence type="ECO:0000256" key="5">
    <source>
        <dbReference type="ARBA" id="ARBA00022989"/>
    </source>
</evidence>
<dbReference type="RefSeq" id="WP_189452805.1">
    <property type="nucleotide sequence ID" value="NZ_BMYD01000001.1"/>
</dbReference>
<comment type="similarity">
    <text evidence="2">Belongs to the peptidase S54 family.</text>
</comment>
<evidence type="ECO:0000259" key="8">
    <source>
        <dbReference type="Pfam" id="PF01694"/>
    </source>
</evidence>
<gene>
    <name evidence="9" type="ORF">GCM10007067_04000</name>
</gene>
<dbReference type="SUPFAM" id="SSF144091">
    <property type="entry name" value="Rhomboid-like"/>
    <property type="match status" value="1"/>
</dbReference>
<dbReference type="Proteomes" id="UP000646426">
    <property type="component" value="Unassembled WGS sequence"/>
</dbReference>
<evidence type="ECO:0000256" key="7">
    <source>
        <dbReference type="SAM" id="Phobius"/>
    </source>
</evidence>
<evidence type="ECO:0000256" key="3">
    <source>
        <dbReference type="ARBA" id="ARBA00022692"/>
    </source>
</evidence>
<keyword evidence="4" id="KW-0378">Hydrolase</keyword>
<organism evidence="9 10">
    <name type="scientific">Cognatilysobacter bugurensis</name>
    <dbReference type="NCBI Taxonomy" id="543356"/>
    <lineage>
        <taxon>Bacteria</taxon>
        <taxon>Pseudomonadati</taxon>
        <taxon>Pseudomonadota</taxon>
        <taxon>Gammaproteobacteria</taxon>
        <taxon>Lysobacterales</taxon>
        <taxon>Lysobacteraceae</taxon>
        <taxon>Cognatilysobacter</taxon>
    </lineage>
</organism>
<keyword evidence="10" id="KW-1185">Reference proteome</keyword>
<dbReference type="PANTHER" id="PTHR43731">
    <property type="entry name" value="RHOMBOID PROTEASE"/>
    <property type="match status" value="1"/>
</dbReference>
<feature type="transmembrane region" description="Helical" evidence="7">
    <location>
        <begin position="12"/>
        <end position="31"/>
    </location>
</feature>
<feature type="transmembrane region" description="Helical" evidence="7">
    <location>
        <begin position="159"/>
        <end position="180"/>
    </location>
</feature>
<accession>A0A918W6G2</accession>
<evidence type="ECO:0000256" key="1">
    <source>
        <dbReference type="ARBA" id="ARBA00004141"/>
    </source>
</evidence>
<proteinExistence type="inferred from homology"/>